<evidence type="ECO:0000313" key="3">
    <source>
        <dbReference type="Proteomes" id="UP000789508"/>
    </source>
</evidence>
<reference evidence="2" key="1">
    <citation type="submission" date="2021-06" db="EMBL/GenBank/DDBJ databases">
        <authorList>
            <person name="Kallberg Y."/>
            <person name="Tangrot J."/>
            <person name="Rosling A."/>
        </authorList>
    </citation>
    <scope>NUCLEOTIDE SEQUENCE</scope>
    <source>
        <strain evidence="2">FL130A</strain>
    </source>
</reference>
<gene>
    <name evidence="2" type="ORF">ALEPTO_LOCUS2918</name>
</gene>
<accession>A0A9N8WLQ2</accession>
<feature type="region of interest" description="Disordered" evidence="1">
    <location>
        <begin position="140"/>
        <end position="165"/>
    </location>
</feature>
<dbReference type="AlphaFoldDB" id="A0A9N8WLQ2"/>
<feature type="compositionally biased region" description="Low complexity" evidence="1">
    <location>
        <begin position="19"/>
        <end position="33"/>
    </location>
</feature>
<protein>
    <submittedName>
        <fullName evidence="2">13487_t:CDS:1</fullName>
    </submittedName>
</protein>
<dbReference type="EMBL" id="CAJVPS010000488">
    <property type="protein sequence ID" value="CAG8489739.1"/>
    <property type="molecule type" value="Genomic_DNA"/>
</dbReference>
<feature type="region of interest" description="Disordered" evidence="1">
    <location>
        <begin position="19"/>
        <end position="39"/>
    </location>
</feature>
<proteinExistence type="predicted"/>
<name>A0A9N8WLQ2_9GLOM</name>
<evidence type="ECO:0000313" key="2">
    <source>
        <dbReference type="EMBL" id="CAG8489739.1"/>
    </source>
</evidence>
<dbReference type="Proteomes" id="UP000789508">
    <property type="component" value="Unassembled WGS sequence"/>
</dbReference>
<organism evidence="2 3">
    <name type="scientific">Ambispora leptoticha</name>
    <dbReference type="NCBI Taxonomy" id="144679"/>
    <lineage>
        <taxon>Eukaryota</taxon>
        <taxon>Fungi</taxon>
        <taxon>Fungi incertae sedis</taxon>
        <taxon>Mucoromycota</taxon>
        <taxon>Glomeromycotina</taxon>
        <taxon>Glomeromycetes</taxon>
        <taxon>Archaeosporales</taxon>
        <taxon>Ambisporaceae</taxon>
        <taxon>Ambispora</taxon>
    </lineage>
</organism>
<keyword evidence="3" id="KW-1185">Reference proteome</keyword>
<comment type="caution">
    <text evidence="2">The sequence shown here is derived from an EMBL/GenBank/DDBJ whole genome shotgun (WGS) entry which is preliminary data.</text>
</comment>
<dbReference type="OrthoDB" id="10576316at2759"/>
<sequence>PLGLTSPVRAKQVLINSYYGPNRNPNNNSSNGSTSHLQHVKRHSMPTINLENIIDQSSIQSSTMQQPLLQSKPINIVAQQNANYNYEQQQQELFKQQNNAATINNSQHRQHIQHHRSMPLLNADLTITPESKPPGYSSIFQRNPNYSTATSTSPPSSGQNISGSYGSRSFSLPPVINNFANLKKSSNSTIQYRQPSLYSASTTIPIHSPDDHFNRTPPLLHQHNNGSHKLHNSGNNSLFVSSNPPTPVDLPMVPTVHPSTSQYHSLVGNNGNISNSNNGRNSKSLIRELAIRPVIIS</sequence>
<feature type="compositionally biased region" description="Low complexity" evidence="1">
    <location>
        <begin position="147"/>
        <end position="157"/>
    </location>
</feature>
<feature type="non-terminal residue" evidence="2">
    <location>
        <position position="297"/>
    </location>
</feature>
<evidence type="ECO:0000256" key="1">
    <source>
        <dbReference type="SAM" id="MobiDB-lite"/>
    </source>
</evidence>